<dbReference type="AlphaFoldDB" id="A0AAW2UAA6"/>
<gene>
    <name evidence="2" type="ORF">Sradi_1564900</name>
</gene>
<feature type="compositionally biased region" description="Polar residues" evidence="1">
    <location>
        <begin position="1"/>
        <end position="14"/>
    </location>
</feature>
<accession>A0AAW2UAA6</accession>
<evidence type="ECO:0000313" key="2">
    <source>
        <dbReference type="EMBL" id="KAL0413632.1"/>
    </source>
</evidence>
<evidence type="ECO:0000256" key="1">
    <source>
        <dbReference type="SAM" id="MobiDB-lite"/>
    </source>
</evidence>
<dbReference type="EMBL" id="JACGWJ010000006">
    <property type="protein sequence ID" value="KAL0413632.1"/>
    <property type="molecule type" value="Genomic_DNA"/>
</dbReference>
<proteinExistence type="predicted"/>
<organism evidence="2">
    <name type="scientific">Sesamum radiatum</name>
    <name type="common">Black benniseed</name>
    <dbReference type="NCBI Taxonomy" id="300843"/>
    <lineage>
        <taxon>Eukaryota</taxon>
        <taxon>Viridiplantae</taxon>
        <taxon>Streptophyta</taxon>
        <taxon>Embryophyta</taxon>
        <taxon>Tracheophyta</taxon>
        <taxon>Spermatophyta</taxon>
        <taxon>Magnoliopsida</taxon>
        <taxon>eudicotyledons</taxon>
        <taxon>Gunneridae</taxon>
        <taxon>Pentapetalae</taxon>
        <taxon>asterids</taxon>
        <taxon>lamiids</taxon>
        <taxon>Lamiales</taxon>
        <taxon>Pedaliaceae</taxon>
        <taxon>Sesamum</taxon>
    </lineage>
</organism>
<name>A0AAW2UAA6_SESRA</name>
<sequence length="78" mass="8791">MDKAASSQVASSPSRELAGREVASSLRTSSRGRWLTCDLCEMEADDHCFGRESLISKDHFWKGLFQSLLVWNEEIITL</sequence>
<protein>
    <submittedName>
        <fullName evidence="2">Uncharacterized protein</fullName>
    </submittedName>
</protein>
<reference evidence="2" key="2">
    <citation type="journal article" date="2024" name="Plant">
        <title>Genomic evolution and insights into agronomic trait innovations of Sesamum species.</title>
        <authorList>
            <person name="Miao H."/>
            <person name="Wang L."/>
            <person name="Qu L."/>
            <person name="Liu H."/>
            <person name="Sun Y."/>
            <person name="Le M."/>
            <person name="Wang Q."/>
            <person name="Wei S."/>
            <person name="Zheng Y."/>
            <person name="Lin W."/>
            <person name="Duan Y."/>
            <person name="Cao H."/>
            <person name="Xiong S."/>
            <person name="Wang X."/>
            <person name="Wei L."/>
            <person name="Li C."/>
            <person name="Ma Q."/>
            <person name="Ju M."/>
            <person name="Zhao R."/>
            <person name="Li G."/>
            <person name="Mu C."/>
            <person name="Tian Q."/>
            <person name="Mei H."/>
            <person name="Zhang T."/>
            <person name="Gao T."/>
            <person name="Zhang H."/>
        </authorList>
    </citation>
    <scope>NUCLEOTIDE SEQUENCE</scope>
    <source>
        <strain evidence="2">G02</strain>
    </source>
</reference>
<feature type="region of interest" description="Disordered" evidence="1">
    <location>
        <begin position="1"/>
        <end position="30"/>
    </location>
</feature>
<reference evidence="2" key="1">
    <citation type="submission" date="2020-06" db="EMBL/GenBank/DDBJ databases">
        <authorList>
            <person name="Li T."/>
            <person name="Hu X."/>
            <person name="Zhang T."/>
            <person name="Song X."/>
            <person name="Zhang H."/>
            <person name="Dai N."/>
            <person name="Sheng W."/>
            <person name="Hou X."/>
            <person name="Wei L."/>
        </authorList>
    </citation>
    <scope>NUCLEOTIDE SEQUENCE</scope>
    <source>
        <strain evidence="2">G02</strain>
        <tissue evidence="2">Leaf</tissue>
    </source>
</reference>
<comment type="caution">
    <text evidence="2">The sequence shown here is derived from an EMBL/GenBank/DDBJ whole genome shotgun (WGS) entry which is preliminary data.</text>
</comment>